<dbReference type="EMBL" id="FMYG01000001">
    <property type="protein sequence ID" value="SDB85522.1"/>
    <property type="molecule type" value="Genomic_DNA"/>
</dbReference>
<proteinExistence type="predicted"/>
<dbReference type="PRINTS" id="PR00833">
    <property type="entry name" value="POAALLERGEN"/>
</dbReference>
<feature type="domain" description="PepSY" evidence="3">
    <location>
        <begin position="125"/>
        <end position="177"/>
    </location>
</feature>
<evidence type="ECO:0000313" key="5">
    <source>
        <dbReference type="Proteomes" id="UP000183203"/>
    </source>
</evidence>
<sequence length="177" mass="18043">MSSTRIPVFALLALSSVLALSACTPASDDATAPGGSGSSTSSSGATAVDDDGRTVVTVINTAEASAGGRAFQLERDDDEWEVHVAVGDREVEVHVASDGTTVRSSNDDDGIDADERAALDAAVTTLADAVRIATTQHAGGERLAEVQLDERDGTWAWEVELSGGTTVRVSAADGAVL</sequence>
<organism evidence="4 5">
    <name type="scientific">Microbacterium enclense</name>
    <dbReference type="NCBI Taxonomy" id="993073"/>
    <lineage>
        <taxon>Bacteria</taxon>
        <taxon>Bacillati</taxon>
        <taxon>Actinomycetota</taxon>
        <taxon>Actinomycetes</taxon>
        <taxon>Micrococcales</taxon>
        <taxon>Microbacteriaceae</taxon>
        <taxon>Microbacterium</taxon>
    </lineage>
</organism>
<feature type="chain" id="PRO_5038423152" evidence="2">
    <location>
        <begin position="22"/>
        <end position="177"/>
    </location>
</feature>
<dbReference type="AlphaFoldDB" id="A0A1G6GU22"/>
<dbReference type="Proteomes" id="UP000183203">
    <property type="component" value="Unassembled WGS sequence"/>
</dbReference>
<accession>A0A1G6GU22</accession>
<dbReference type="OrthoDB" id="5073952at2"/>
<protein>
    <submittedName>
        <fullName evidence="4">Peptidase propeptide and YPEB domain-containing protein</fullName>
    </submittedName>
</protein>
<keyword evidence="2" id="KW-0732">Signal</keyword>
<gene>
    <name evidence="4" type="ORF">SAMN05216418_0692</name>
</gene>
<feature type="compositionally biased region" description="Low complexity" evidence="1">
    <location>
        <begin position="26"/>
        <end position="47"/>
    </location>
</feature>
<dbReference type="PROSITE" id="PS51257">
    <property type="entry name" value="PROKAR_LIPOPROTEIN"/>
    <property type="match status" value="1"/>
</dbReference>
<dbReference type="InterPro" id="IPR025711">
    <property type="entry name" value="PepSY"/>
</dbReference>
<feature type="signal peptide" evidence="2">
    <location>
        <begin position="1"/>
        <end position="21"/>
    </location>
</feature>
<evidence type="ECO:0000313" key="4">
    <source>
        <dbReference type="EMBL" id="SDB85522.1"/>
    </source>
</evidence>
<dbReference type="Pfam" id="PF03413">
    <property type="entry name" value="PepSY"/>
    <property type="match status" value="1"/>
</dbReference>
<evidence type="ECO:0000256" key="2">
    <source>
        <dbReference type="SAM" id="SignalP"/>
    </source>
</evidence>
<feature type="region of interest" description="Disordered" evidence="1">
    <location>
        <begin position="26"/>
        <end position="49"/>
    </location>
</feature>
<evidence type="ECO:0000259" key="3">
    <source>
        <dbReference type="Pfam" id="PF03413"/>
    </source>
</evidence>
<evidence type="ECO:0000256" key="1">
    <source>
        <dbReference type="SAM" id="MobiDB-lite"/>
    </source>
</evidence>
<dbReference type="STRING" id="993073.AS029_02245"/>
<dbReference type="RefSeq" id="WP_058230948.1">
    <property type="nucleotide sequence ID" value="NZ_FMYG01000001.1"/>
</dbReference>
<dbReference type="Gene3D" id="3.10.450.40">
    <property type="match status" value="1"/>
</dbReference>
<reference evidence="4 5" key="1">
    <citation type="submission" date="2016-09" db="EMBL/GenBank/DDBJ databases">
        <authorList>
            <person name="Capua I."/>
            <person name="De Benedictis P."/>
            <person name="Joannis T."/>
            <person name="Lombin L.H."/>
            <person name="Cattoli G."/>
        </authorList>
    </citation>
    <scope>NUCLEOTIDE SEQUENCE [LARGE SCALE GENOMIC DNA]</scope>
    <source>
        <strain evidence="4 5">NIO-1002</strain>
    </source>
</reference>
<name>A0A1G6GU22_9MICO</name>